<evidence type="ECO:0000256" key="4">
    <source>
        <dbReference type="ARBA" id="ARBA00004904"/>
    </source>
</evidence>
<dbReference type="SUPFAM" id="SSF142695">
    <property type="entry name" value="RibA-like"/>
    <property type="match status" value="1"/>
</dbReference>
<protein>
    <recommendedName>
        <fullName evidence="14">GTP cyclohydrolase-2</fullName>
        <ecNumber evidence="14">3.5.4.25</ecNumber>
    </recommendedName>
    <alternativeName>
        <fullName evidence="14">GTP cyclohydrolase II</fullName>
    </alternativeName>
</protein>
<evidence type="ECO:0000313" key="16">
    <source>
        <dbReference type="EMBL" id="QER67611.1"/>
    </source>
</evidence>
<evidence type="ECO:0000256" key="13">
    <source>
        <dbReference type="ARBA" id="ARBA00049295"/>
    </source>
</evidence>
<feature type="binding site" evidence="14">
    <location>
        <position position="345"/>
    </location>
    <ligand>
        <name>GTP</name>
        <dbReference type="ChEBI" id="CHEBI:37565"/>
    </ligand>
</feature>
<evidence type="ECO:0000259" key="15">
    <source>
        <dbReference type="Pfam" id="PF00925"/>
    </source>
</evidence>
<evidence type="ECO:0000256" key="10">
    <source>
        <dbReference type="ARBA" id="ARBA00022833"/>
    </source>
</evidence>
<dbReference type="OrthoDB" id="9793111at2"/>
<dbReference type="InterPro" id="IPR017945">
    <property type="entry name" value="DHBP_synth_RibB-like_a/b_dom"/>
</dbReference>
<dbReference type="Pfam" id="PF00925">
    <property type="entry name" value="GTP_cyclohydro2"/>
    <property type="match status" value="1"/>
</dbReference>
<dbReference type="Gene3D" id="3.40.50.10990">
    <property type="entry name" value="GTP cyclohydrolase II"/>
    <property type="match status" value="1"/>
</dbReference>
<dbReference type="GO" id="GO:0005525">
    <property type="term" value="F:GTP binding"/>
    <property type="evidence" value="ECO:0007669"/>
    <property type="project" value="UniProtKB-KW"/>
</dbReference>
<feature type="domain" description="GTP cyclohydrolase II" evidence="15">
    <location>
        <begin position="203"/>
        <end position="366"/>
    </location>
</feature>
<gene>
    <name evidence="14 16" type="primary">ribA</name>
    <name evidence="16" type="ORF">F0161_06900</name>
</gene>
<dbReference type="KEGG" id="lnn:F0161_06900"/>
<evidence type="ECO:0000256" key="3">
    <source>
        <dbReference type="ARBA" id="ARBA00004853"/>
    </source>
</evidence>
<evidence type="ECO:0000256" key="7">
    <source>
        <dbReference type="ARBA" id="ARBA00022723"/>
    </source>
</evidence>
<comment type="function">
    <text evidence="12 14">Catalyzes the conversion of GTP to 2,5-diamino-6-ribosylamino-4(3H)-pyrimidinone 5'-phosphate (DARP), formate and pyrophosphate.</text>
</comment>
<dbReference type="NCBIfam" id="NF001591">
    <property type="entry name" value="PRK00393.1"/>
    <property type="match status" value="1"/>
</dbReference>
<feature type="binding site" evidence="14">
    <location>
        <position position="261"/>
    </location>
    <ligand>
        <name>Zn(2+)</name>
        <dbReference type="ChEBI" id="CHEBI:29105"/>
        <note>catalytic</note>
    </ligand>
</feature>
<keyword evidence="6 14" id="KW-0686">Riboflavin biosynthesis</keyword>
<proteinExistence type="inferred from homology"/>
<evidence type="ECO:0000256" key="1">
    <source>
        <dbReference type="ARBA" id="ARBA00000141"/>
    </source>
</evidence>
<organism evidence="16 17">
    <name type="scientific">Paucilactobacillus nenjiangensis</name>
    <dbReference type="NCBI Taxonomy" id="1296540"/>
    <lineage>
        <taxon>Bacteria</taxon>
        <taxon>Bacillati</taxon>
        <taxon>Bacillota</taxon>
        <taxon>Bacilli</taxon>
        <taxon>Lactobacillales</taxon>
        <taxon>Lactobacillaceae</taxon>
        <taxon>Paucilactobacillus</taxon>
    </lineage>
</organism>
<dbReference type="PIRSF" id="PIRSF001259">
    <property type="entry name" value="RibA"/>
    <property type="match status" value="1"/>
</dbReference>
<keyword evidence="8 14" id="KW-0547">Nucleotide-binding</keyword>
<evidence type="ECO:0000256" key="9">
    <source>
        <dbReference type="ARBA" id="ARBA00022801"/>
    </source>
</evidence>
<sequence>MQVEQAIEDLKQGKLIVVADDEDREGEGDIIGLASQVTPEKINFITKHARGLLCIPVTAQKGTQLGLQSMARDSHDAFGTAFMAGIDAKSTTTGVSAYDRAMTIKAVAQPDSQASDFYQPGHLFPLVAKDGGVRERNGHTEAAIDLAKLAGEDAAYICEILADDGHMARTVKLRELAVEWQLTMITIAELITYLNQQAMTPVADVKLPNQYGDFQLTAFTDETGKNQLVLSMGDWTNPAEVPLIRIHSECMTGDVFGSHRCDCGEQLDEAMRQIAEYGVGAVIYLRQEGRGIGLVNKLKAYELQEAGMDTYEANVALGFEPDERHYDWVVKLLQTNGVRTIKLLTNNPEKIDELEDAGIAIQARLPLQTTIYQENKNYLQTKQHKFNHMLSI</sequence>
<comment type="pathway">
    <text evidence="3 14">Cofactor biosynthesis; riboflavin biosynthesis; 5-amino-6-(D-ribitylamino)uracil from GTP: step 1/4.</text>
</comment>
<reference evidence="16 17" key="1">
    <citation type="submission" date="2019-09" db="EMBL/GenBank/DDBJ databases">
        <title>Complete Genome Sequence of Lactobacillus nenjiangensis SH-Y15, isolated from sauerkraut.</title>
        <authorList>
            <person name="Yang H."/>
        </authorList>
    </citation>
    <scope>NUCLEOTIDE SEQUENCE [LARGE SCALE GENOMIC DNA]</scope>
    <source>
        <strain evidence="16 17">SH-Y15</strain>
    </source>
</reference>
<evidence type="ECO:0000256" key="8">
    <source>
        <dbReference type="ARBA" id="ARBA00022741"/>
    </source>
</evidence>
<dbReference type="PANTHER" id="PTHR21327:SF18">
    <property type="entry name" value="3,4-DIHYDROXY-2-BUTANONE 4-PHOSPHATE SYNTHASE"/>
    <property type="match status" value="1"/>
</dbReference>
<evidence type="ECO:0000256" key="2">
    <source>
        <dbReference type="ARBA" id="ARBA00002284"/>
    </source>
</evidence>
<evidence type="ECO:0000256" key="5">
    <source>
        <dbReference type="ARBA" id="ARBA00005520"/>
    </source>
</evidence>
<dbReference type="GO" id="GO:0005829">
    <property type="term" value="C:cytosol"/>
    <property type="evidence" value="ECO:0007669"/>
    <property type="project" value="TreeGrafter"/>
</dbReference>
<dbReference type="PANTHER" id="PTHR21327">
    <property type="entry name" value="GTP CYCLOHYDROLASE II-RELATED"/>
    <property type="match status" value="1"/>
</dbReference>
<comment type="pathway">
    <text evidence="4">Cofactor biosynthesis; riboflavin biosynthesis; 2-hydroxy-3-oxobutyl phosphate from D-ribulose 5-phosphate: step 1/1.</text>
</comment>
<evidence type="ECO:0000313" key="17">
    <source>
        <dbReference type="Proteomes" id="UP000325295"/>
    </source>
</evidence>
<dbReference type="HAMAP" id="MF_00179">
    <property type="entry name" value="RibA"/>
    <property type="match status" value="1"/>
</dbReference>
<dbReference type="GO" id="GO:0009231">
    <property type="term" value="P:riboflavin biosynthetic process"/>
    <property type="evidence" value="ECO:0007669"/>
    <property type="project" value="UniProtKB-UniRule"/>
</dbReference>
<dbReference type="UniPathway" id="UPA00275">
    <property type="reaction ID" value="UER00399"/>
</dbReference>
<dbReference type="InterPro" id="IPR000422">
    <property type="entry name" value="DHBP_synthase_RibB"/>
</dbReference>
<dbReference type="GO" id="GO:0003935">
    <property type="term" value="F:GTP cyclohydrolase II activity"/>
    <property type="evidence" value="ECO:0007669"/>
    <property type="project" value="UniProtKB-UniRule"/>
</dbReference>
<dbReference type="SUPFAM" id="SSF55821">
    <property type="entry name" value="YrdC/RibB"/>
    <property type="match status" value="1"/>
</dbReference>
<feature type="binding site" evidence="14">
    <location>
        <position position="310"/>
    </location>
    <ligand>
        <name>GTP</name>
        <dbReference type="ChEBI" id="CHEBI:37565"/>
    </ligand>
</feature>
<dbReference type="GO" id="GO:0008686">
    <property type="term" value="F:3,4-dihydroxy-2-butanone-4-phosphate synthase activity"/>
    <property type="evidence" value="ECO:0007669"/>
    <property type="project" value="UniProtKB-EC"/>
</dbReference>
<dbReference type="CDD" id="cd00641">
    <property type="entry name" value="GTP_cyclohydro2"/>
    <property type="match status" value="1"/>
</dbReference>
<evidence type="ECO:0000256" key="11">
    <source>
        <dbReference type="ARBA" id="ARBA00023134"/>
    </source>
</evidence>
<comment type="cofactor">
    <cofactor evidence="14">
        <name>Zn(2+)</name>
        <dbReference type="ChEBI" id="CHEBI:29105"/>
    </cofactor>
    <text evidence="14">Binds 1 zinc ion per subunit.</text>
</comment>
<feature type="binding site" evidence="14">
    <location>
        <position position="350"/>
    </location>
    <ligand>
        <name>GTP</name>
        <dbReference type="ChEBI" id="CHEBI:37565"/>
    </ligand>
</feature>
<dbReference type="RefSeq" id="WP_150204148.1">
    <property type="nucleotide sequence ID" value="NZ_CP043939.1"/>
</dbReference>
<keyword evidence="10 14" id="KW-0862">Zinc</keyword>
<dbReference type="Proteomes" id="UP000325295">
    <property type="component" value="Chromosome"/>
</dbReference>
<feature type="active site" description="Proton acceptor" evidence="14">
    <location>
        <position position="322"/>
    </location>
</feature>
<evidence type="ECO:0000256" key="14">
    <source>
        <dbReference type="HAMAP-Rule" id="MF_00179"/>
    </source>
</evidence>
<keyword evidence="11 14" id="KW-0342">GTP-binding</keyword>
<keyword evidence="7 14" id="KW-0479">Metal-binding</keyword>
<dbReference type="EMBL" id="CP043939">
    <property type="protein sequence ID" value="QER67611.1"/>
    <property type="molecule type" value="Genomic_DNA"/>
</dbReference>
<dbReference type="Pfam" id="PF00926">
    <property type="entry name" value="DHBP_synthase"/>
    <property type="match status" value="1"/>
</dbReference>
<keyword evidence="17" id="KW-1185">Reference proteome</keyword>
<comment type="function">
    <text evidence="2">Catalyzes the conversion of D-ribulose 5-phosphate to formate and 3,4-dihydroxy-2-butanone 4-phosphate.</text>
</comment>
<name>A0A5P1X536_9LACO</name>
<comment type="catalytic activity">
    <reaction evidence="1">
        <text>D-ribulose 5-phosphate = (2S)-2-hydroxy-3-oxobutyl phosphate + formate + H(+)</text>
        <dbReference type="Rhea" id="RHEA:18457"/>
        <dbReference type="ChEBI" id="CHEBI:15378"/>
        <dbReference type="ChEBI" id="CHEBI:15740"/>
        <dbReference type="ChEBI" id="CHEBI:58121"/>
        <dbReference type="ChEBI" id="CHEBI:58830"/>
        <dbReference type="EC" id="4.1.99.12"/>
    </reaction>
</comment>
<dbReference type="NCBIfam" id="TIGR00505">
    <property type="entry name" value="ribA"/>
    <property type="match status" value="1"/>
</dbReference>
<feature type="binding site" evidence="14">
    <location>
        <begin position="245"/>
        <end position="249"/>
    </location>
    <ligand>
        <name>GTP</name>
        <dbReference type="ChEBI" id="CHEBI:37565"/>
    </ligand>
</feature>
<feature type="binding site" evidence="14">
    <location>
        <position position="266"/>
    </location>
    <ligand>
        <name>GTP</name>
        <dbReference type="ChEBI" id="CHEBI:37565"/>
    </ligand>
</feature>
<dbReference type="Gene3D" id="3.90.870.10">
    <property type="entry name" value="DHBP synthase"/>
    <property type="match status" value="1"/>
</dbReference>
<accession>A0A5P1X536</accession>
<dbReference type="InterPro" id="IPR032677">
    <property type="entry name" value="GTP_cyclohydro_II"/>
</dbReference>
<evidence type="ECO:0000256" key="12">
    <source>
        <dbReference type="ARBA" id="ARBA00043932"/>
    </source>
</evidence>
<comment type="similarity">
    <text evidence="14">Belongs to the GTP cyclohydrolase II family.</text>
</comment>
<dbReference type="FunFam" id="3.40.50.10990:FF:000001">
    <property type="entry name" value="Riboflavin biosynthesis protein RibBA"/>
    <property type="match status" value="1"/>
</dbReference>
<dbReference type="EC" id="3.5.4.25" evidence="14"/>
<feature type="binding site" evidence="14">
    <location>
        <begin position="288"/>
        <end position="290"/>
    </location>
    <ligand>
        <name>GTP</name>
        <dbReference type="ChEBI" id="CHEBI:37565"/>
    </ligand>
</feature>
<feature type="binding site" evidence="14">
    <location>
        <position position="250"/>
    </location>
    <ligand>
        <name>Zn(2+)</name>
        <dbReference type="ChEBI" id="CHEBI:29105"/>
        <note>catalytic</note>
    </ligand>
</feature>
<comment type="similarity">
    <text evidence="5">In the N-terminal section; belongs to the DHBP synthase family.</text>
</comment>
<evidence type="ECO:0000256" key="6">
    <source>
        <dbReference type="ARBA" id="ARBA00022619"/>
    </source>
</evidence>
<dbReference type="GO" id="GO:0008270">
    <property type="term" value="F:zinc ion binding"/>
    <property type="evidence" value="ECO:0007669"/>
    <property type="project" value="UniProtKB-UniRule"/>
</dbReference>
<dbReference type="AlphaFoldDB" id="A0A5P1X536"/>
<feature type="active site" description="Nucleophile" evidence="14">
    <location>
        <position position="324"/>
    </location>
</feature>
<dbReference type="InterPro" id="IPR000926">
    <property type="entry name" value="RibA"/>
</dbReference>
<keyword evidence="9 14" id="KW-0378">Hydrolase</keyword>
<dbReference type="InterPro" id="IPR036144">
    <property type="entry name" value="RibA-like_sf"/>
</dbReference>
<dbReference type="NCBIfam" id="TIGR00506">
    <property type="entry name" value="ribB"/>
    <property type="match status" value="1"/>
</dbReference>
<feature type="binding site" evidence="14">
    <location>
        <position position="263"/>
    </location>
    <ligand>
        <name>Zn(2+)</name>
        <dbReference type="ChEBI" id="CHEBI:29105"/>
        <note>catalytic</note>
    </ligand>
</feature>
<comment type="catalytic activity">
    <reaction evidence="13 14">
        <text>GTP + 4 H2O = 2,5-diamino-6-hydroxy-4-(5-phosphoribosylamino)-pyrimidine + formate + 2 phosphate + 3 H(+)</text>
        <dbReference type="Rhea" id="RHEA:23704"/>
        <dbReference type="ChEBI" id="CHEBI:15377"/>
        <dbReference type="ChEBI" id="CHEBI:15378"/>
        <dbReference type="ChEBI" id="CHEBI:15740"/>
        <dbReference type="ChEBI" id="CHEBI:37565"/>
        <dbReference type="ChEBI" id="CHEBI:43474"/>
        <dbReference type="ChEBI" id="CHEBI:58614"/>
        <dbReference type="EC" id="3.5.4.25"/>
    </reaction>
</comment>